<evidence type="ECO:0000256" key="2">
    <source>
        <dbReference type="SAM" id="MobiDB-lite"/>
    </source>
</evidence>
<sequence>MTATPRPPLRALTLLAALFSALLLSAPALAIAPFVLDQGNITDKVGALGDRRDDVQAAIDRLQSDAEVGFYVVYVDSFGNLQPDEWANTTAVESGLGTDDLLLAIATEDRRYTWSVEEDFPLDDEKLNEVAKKAIEPELARDEWAQATINAADGYRAVAAGEPVPDSSGNDSRLLTGLLCLAAAVAVAIAGFLWWRTLRSPKEKDSESEGTPVAELEGRADTLLVETDDALRTSELELAFAQSEFGEAATADFAATVEGARTDLADAFRVRQQLDDERPETESEQRDLLTRIIDRLNAANSRLDADAEQFDRLRDLGRRAPEGLERLRGMQTEVTAALPGVDETLSQLRESYPETAIGPVAEAADDARDRMLFVGAHLDAAHEAIADGRSGEAAVELRACEEALSQGQQLVNSVVRRSQELRRAEHDLPEVVDRVDREISAASEDEADDERLRAAVASARQSMEEIRSQTAAGEYDPIALTLKAEQTAEALAEQTERLRDEEENARRAHDQLRQALDSAVAAIGAAEDYVATHRGAVGPRARTRLNEAKAALAHAQHDGASEPVASLKAATRAGRLASEAADLAERDVQAYRDPLDQRVPGPMGNSSNAGAILGGILLGGMLGGGGRGGGRSPGWGQPSHRPGPGSFGGVGTRGRRGGGGRF</sequence>
<reference evidence="7" key="1">
    <citation type="journal article" date="2019" name="Int. J. Syst. Evol. Microbiol.">
        <title>The Global Catalogue of Microorganisms (GCM) 10K type strain sequencing project: providing services to taxonomists for standard genome sequencing and annotation.</title>
        <authorList>
            <consortium name="The Broad Institute Genomics Platform"/>
            <consortium name="The Broad Institute Genome Sequencing Center for Infectious Disease"/>
            <person name="Wu L."/>
            <person name="Ma J."/>
        </authorList>
    </citation>
    <scope>NUCLEOTIDE SEQUENCE [LARGE SCALE GENOMIC DNA]</scope>
    <source>
        <strain evidence="7">IBRC-M 10908</strain>
    </source>
</reference>
<proteinExistence type="predicted"/>
<evidence type="ECO:0000256" key="1">
    <source>
        <dbReference type="SAM" id="Coils"/>
    </source>
</evidence>
<name>A0ABV8TZ09_9ACTN</name>
<evidence type="ECO:0000259" key="5">
    <source>
        <dbReference type="Pfam" id="PF04536"/>
    </source>
</evidence>
<keyword evidence="3" id="KW-0472">Membrane</keyword>
<protein>
    <submittedName>
        <fullName evidence="6">TPM domain-containing protein</fullName>
    </submittedName>
</protein>
<feature type="transmembrane region" description="Helical" evidence="3">
    <location>
        <begin position="174"/>
        <end position="195"/>
    </location>
</feature>
<evidence type="ECO:0000256" key="3">
    <source>
        <dbReference type="SAM" id="Phobius"/>
    </source>
</evidence>
<feature type="chain" id="PRO_5046831378" evidence="4">
    <location>
        <begin position="31"/>
        <end position="662"/>
    </location>
</feature>
<dbReference type="InterPro" id="IPR007621">
    <property type="entry name" value="TPM_dom"/>
</dbReference>
<feature type="signal peptide" evidence="4">
    <location>
        <begin position="1"/>
        <end position="30"/>
    </location>
</feature>
<keyword evidence="1" id="KW-0175">Coiled coil</keyword>
<dbReference type="EMBL" id="JBHSDK010000014">
    <property type="protein sequence ID" value="MFC4335606.1"/>
    <property type="molecule type" value="Genomic_DNA"/>
</dbReference>
<evidence type="ECO:0000313" key="7">
    <source>
        <dbReference type="Proteomes" id="UP001595823"/>
    </source>
</evidence>
<evidence type="ECO:0000313" key="6">
    <source>
        <dbReference type="EMBL" id="MFC4335606.1"/>
    </source>
</evidence>
<feature type="coiled-coil region" evidence="1">
    <location>
        <begin position="481"/>
        <end position="518"/>
    </location>
</feature>
<keyword evidence="4" id="KW-0732">Signal</keyword>
<feature type="region of interest" description="Disordered" evidence="2">
    <location>
        <begin position="624"/>
        <end position="662"/>
    </location>
</feature>
<organism evidence="6 7">
    <name type="scientific">Salininema proteolyticum</name>
    <dbReference type="NCBI Taxonomy" id="1607685"/>
    <lineage>
        <taxon>Bacteria</taxon>
        <taxon>Bacillati</taxon>
        <taxon>Actinomycetota</taxon>
        <taxon>Actinomycetes</taxon>
        <taxon>Glycomycetales</taxon>
        <taxon>Glycomycetaceae</taxon>
        <taxon>Salininema</taxon>
    </lineage>
</organism>
<dbReference type="Pfam" id="PF04536">
    <property type="entry name" value="TPM_phosphatase"/>
    <property type="match status" value="1"/>
</dbReference>
<dbReference type="Gene3D" id="3.10.310.50">
    <property type="match status" value="1"/>
</dbReference>
<feature type="domain" description="TPM" evidence="5">
    <location>
        <begin position="42"/>
        <end position="157"/>
    </location>
</feature>
<feature type="compositionally biased region" description="Basic residues" evidence="2">
    <location>
        <begin position="653"/>
        <end position="662"/>
    </location>
</feature>
<dbReference type="RefSeq" id="WP_380620634.1">
    <property type="nucleotide sequence ID" value="NZ_JBHSDK010000014.1"/>
</dbReference>
<keyword evidence="3" id="KW-0812">Transmembrane</keyword>
<accession>A0ABV8TZ09</accession>
<evidence type="ECO:0000256" key="4">
    <source>
        <dbReference type="SAM" id="SignalP"/>
    </source>
</evidence>
<dbReference type="Proteomes" id="UP001595823">
    <property type="component" value="Unassembled WGS sequence"/>
</dbReference>
<keyword evidence="3" id="KW-1133">Transmembrane helix</keyword>
<feature type="compositionally biased region" description="Gly residues" evidence="2">
    <location>
        <begin position="624"/>
        <end position="633"/>
    </location>
</feature>
<keyword evidence="7" id="KW-1185">Reference proteome</keyword>
<comment type="caution">
    <text evidence="6">The sequence shown here is derived from an EMBL/GenBank/DDBJ whole genome shotgun (WGS) entry which is preliminary data.</text>
</comment>
<gene>
    <name evidence="6" type="ORF">ACFPET_10385</name>
</gene>